<dbReference type="AlphaFoldDB" id="U2DT91"/>
<dbReference type="EMBL" id="AWSV01000115">
    <property type="protein sequence ID" value="ERI84837.1"/>
    <property type="molecule type" value="Genomic_DNA"/>
</dbReference>
<dbReference type="Proteomes" id="UP000016496">
    <property type="component" value="Unassembled WGS sequence"/>
</dbReference>
<accession>U2DT91</accession>
<reference evidence="1 2" key="1">
    <citation type="submission" date="2013-08" db="EMBL/GenBank/DDBJ databases">
        <authorList>
            <person name="Weinstock G."/>
            <person name="Sodergren E."/>
            <person name="Wylie T."/>
            <person name="Fulton L."/>
            <person name="Fulton R."/>
            <person name="Fronick C."/>
            <person name="O'Laughlin M."/>
            <person name="Godfrey J."/>
            <person name="Miner T."/>
            <person name="Herter B."/>
            <person name="Appelbaum E."/>
            <person name="Cordes M."/>
            <person name="Lek S."/>
            <person name="Wollam A."/>
            <person name="Pepin K.H."/>
            <person name="Palsikar V.B."/>
            <person name="Mitreva M."/>
            <person name="Wilson R.K."/>
        </authorList>
    </citation>
    <scope>NUCLEOTIDE SEQUENCE [LARGE SCALE GENOMIC DNA]</scope>
    <source>
        <strain evidence="1 2">F0041</strain>
    </source>
</reference>
<sequence length="41" mass="5022">MKYYPQVWRFLKNNLNSNMHGYTFDNVPISFKEKFFSCLRG</sequence>
<protein>
    <submittedName>
        <fullName evidence="1">Uncharacterized protein</fullName>
    </submittedName>
</protein>
<dbReference type="HOGENOM" id="CLU_3265962_0_0_10"/>
<comment type="caution">
    <text evidence="1">The sequence shown here is derived from an EMBL/GenBank/DDBJ whole genome shotgun (WGS) entry which is preliminary data.</text>
</comment>
<evidence type="ECO:0000313" key="1">
    <source>
        <dbReference type="EMBL" id="ERI84837.1"/>
    </source>
</evidence>
<gene>
    <name evidence="1" type="ORF">HMPREF1981_02170</name>
</gene>
<proteinExistence type="predicted"/>
<evidence type="ECO:0000313" key="2">
    <source>
        <dbReference type="Proteomes" id="UP000016496"/>
    </source>
</evidence>
<name>U2DT91_9BACE</name>
<organism evidence="1 2">
    <name type="scientific">Bacteroides pyogenes F0041</name>
    <dbReference type="NCBI Taxonomy" id="1321819"/>
    <lineage>
        <taxon>Bacteria</taxon>
        <taxon>Pseudomonadati</taxon>
        <taxon>Bacteroidota</taxon>
        <taxon>Bacteroidia</taxon>
        <taxon>Bacteroidales</taxon>
        <taxon>Bacteroidaceae</taxon>
        <taxon>Bacteroides</taxon>
    </lineage>
</organism>